<name>A0A1J3JIB9_NOCCA</name>
<dbReference type="InterPro" id="IPR001810">
    <property type="entry name" value="F-box_dom"/>
</dbReference>
<dbReference type="SUPFAM" id="SSF81383">
    <property type="entry name" value="F-box domain"/>
    <property type="match status" value="1"/>
</dbReference>
<dbReference type="InterPro" id="IPR055294">
    <property type="entry name" value="FBL60-like"/>
</dbReference>
<dbReference type="PANTHER" id="PTHR31293">
    <property type="entry name" value="RNI-LIKE SUPERFAMILY PROTEIN"/>
    <property type="match status" value="1"/>
</dbReference>
<dbReference type="Pfam" id="PF00646">
    <property type="entry name" value="F-box"/>
    <property type="match status" value="1"/>
</dbReference>
<dbReference type="PROSITE" id="PS50181">
    <property type="entry name" value="FBOX"/>
    <property type="match status" value="1"/>
</dbReference>
<sequence>MDLFSNLPNELLCHILSFLTTKESALTSVLSKRWRTLFAFLPNLDLDDSVFLLSEEGKREKPGILQSFMDFVDRVLALQGDSLIKK</sequence>
<evidence type="ECO:0000259" key="1">
    <source>
        <dbReference type="PROSITE" id="PS50181"/>
    </source>
</evidence>
<dbReference type="InterPro" id="IPR036047">
    <property type="entry name" value="F-box-like_dom_sf"/>
</dbReference>
<proteinExistence type="predicted"/>
<evidence type="ECO:0000313" key="2">
    <source>
        <dbReference type="EMBL" id="JAU92207.1"/>
    </source>
</evidence>
<gene>
    <name evidence="2" type="ORF">MP_TR18382_c1_g1_i1_g.52480</name>
</gene>
<dbReference type="AlphaFoldDB" id="A0A1J3JIB9"/>
<dbReference type="CDD" id="cd22160">
    <property type="entry name" value="F-box_AtFBL13-like"/>
    <property type="match status" value="1"/>
</dbReference>
<dbReference type="InterPro" id="IPR053781">
    <property type="entry name" value="F-box_AtFBL13-like"/>
</dbReference>
<organism evidence="2">
    <name type="scientific">Noccaea caerulescens</name>
    <name type="common">Alpine penny-cress</name>
    <name type="synonym">Thlaspi caerulescens</name>
    <dbReference type="NCBI Taxonomy" id="107243"/>
    <lineage>
        <taxon>Eukaryota</taxon>
        <taxon>Viridiplantae</taxon>
        <taxon>Streptophyta</taxon>
        <taxon>Embryophyta</taxon>
        <taxon>Tracheophyta</taxon>
        <taxon>Spermatophyta</taxon>
        <taxon>Magnoliopsida</taxon>
        <taxon>eudicotyledons</taxon>
        <taxon>Gunneridae</taxon>
        <taxon>Pentapetalae</taxon>
        <taxon>rosids</taxon>
        <taxon>malvids</taxon>
        <taxon>Brassicales</taxon>
        <taxon>Brassicaceae</taxon>
        <taxon>Coluteocarpeae</taxon>
        <taxon>Noccaea</taxon>
    </lineage>
</organism>
<protein>
    <submittedName>
        <fullName evidence="2">F-box/LRR-repeat protein</fullName>
    </submittedName>
</protein>
<dbReference type="Gene3D" id="1.20.1280.50">
    <property type="match status" value="1"/>
</dbReference>
<dbReference type="EMBL" id="GEVM01013731">
    <property type="protein sequence ID" value="JAU92207.1"/>
    <property type="molecule type" value="Transcribed_RNA"/>
</dbReference>
<accession>A0A1J3JIB9</accession>
<feature type="domain" description="F-box" evidence="1">
    <location>
        <begin position="1"/>
        <end position="37"/>
    </location>
</feature>
<dbReference type="SMART" id="SM00256">
    <property type="entry name" value="FBOX"/>
    <property type="match status" value="1"/>
</dbReference>
<reference evidence="2" key="1">
    <citation type="submission" date="2016-07" db="EMBL/GenBank/DDBJ databases">
        <title>De novo transcriptome assembly of four accessions of the metal hyperaccumulator plant Noccaea caerulescens.</title>
        <authorList>
            <person name="Blande D."/>
            <person name="Halimaa P."/>
            <person name="Tervahauta A.I."/>
            <person name="Aarts M.G."/>
            <person name="Karenlampi S.O."/>
        </authorList>
    </citation>
    <scope>NUCLEOTIDE SEQUENCE</scope>
</reference>
<dbReference type="PANTHER" id="PTHR31293:SF25">
    <property type="entry name" value="F-BOX_RNI SUPERFAMILY PROTEIN"/>
    <property type="match status" value="1"/>
</dbReference>